<dbReference type="Gene3D" id="3.50.50.60">
    <property type="entry name" value="FAD/NAD(P)-binding domain"/>
    <property type="match status" value="1"/>
</dbReference>
<evidence type="ECO:0000256" key="1">
    <source>
        <dbReference type="ARBA" id="ARBA00037217"/>
    </source>
</evidence>
<dbReference type="EMBL" id="JBIAPI010000001">
    <property type="protein sequence ID" value="MFF3222796.1"/>
    <property type="molecule type" value="Genomic_DNA"/>
</dbReference>
<dbReference type="Proteomes" id="UP001601948">
    <property type="component" value="Unassembled WGS sequence"/>
</dbReference>
<protein>
    <recommendedName>
        <fullName evidence="3">Pyridine nucleotide-disulfide oxidoreductase domain-containing protein 2</fullName>
    </recommendedName>
</protein>
<comment type="caution">
    <text evidence="5">The sequence shown here is derived from an EMBL/GenBank/DDBJ whole genome shotgun (WGS) entry which is preliminary data.</text>
</comment>
<comment type="function">
    <text evidence="1">Probable oxidoreductase that may play a role as regulator of mitochondrial function.</text>
</comment>
<evidence type="ECO:0000256" key="3">
    <source>
        <dbReference type="ARBA" id="ARBA00040298"/>
    </source>
</evidence>
<proteinExistence type="predicted"/>
<sequence>MPDVVVVGSGPNGLAAAVILAKAGLSVEVYEAEYAAGGGSRTAELTLPGYRHDVCAGAHPMALASPFFRAFDLAAHGVELLTPEASYAHPMDGGTAGIAWRDLDRTVDGLGRDGAAWRSLFGPLVPHWESIVDLAMSDMRRPPKDLLTAVRFGLRTLEQGSPLWNTRFRDDTAAALLTGVATHAIIPPRAVPAAGAGLMLGTLAHAGGWVIPRGGSQAIPDAMIAELERLGGRMRTGHRIDALGQFDDARAVVLDLAPAELLRIAGHRLPDRYIKRLRRFRYGGAACKVDFALAGPVPWQAADLDRAGTLHLVGTRAEAMAAERAVAAGQHAERPYVLTIQPGVVDATRAPAGKHTLYTYAHVPNGSTRDISETIIAQVERFAPGFRDLILAKHVYTAAEMPAHNANYIGGDISAGAMTLRQWAFRPAPRWNPYATPLPGVYLCSASTPPGPGVHGMSGLHAARHVLRQRFGITTDPLALLRNP</sequence>
<accession>A0ABW6QNI8</accession>
<evidence type="ECO:0000256" key="2">
    <source>
        <dbReference type="ARBA" id="ARBA00038825"/>
    </source>
</evidence>
<comment type="subunit">
    <text evidence="2">Interacts with COX5B; this interaction may contribute to localize PYROXD2 to the inner face of the inner mitochondrial membrane.</text>
</comment>
<evidence type="ECO:0000259" key="4">
    <source>
        <dbReference type="Pfam" id="PF01593"/>
    </source>
</evidence>
<dbReference type="PANTHER" id="PTHR10668:SF105">
    <property type="entry name" value="DEHYDROGENASE-RELATED"/>
    <property type="match status" value="1"/>
</dbReference>
<evidence type="ECO:0000313" key="5">
    <source>
        <dbReference type="EMBL" id="MFF3222796.1"/>
    </source>
</evidence>
<dbReference type="PANTHER" id="PTHR10668">
    <property type="entry name" value="PHYTOENE DEHYDROGENASE"/>
    <property type="match status" value="1"/>
</dbReference>
<dbReference type="RefSeq" id="WP_387715201.1">
    <property type="nucleotide sequence ID" value="NZ_JBIAPI010000001.1"/>
</dbReference>
<organism evidence="5 6">
    <name type="scientific">Nocardia suismassiliense</name>
    <dbReference type="NCBI Taxonomy" id="2077092"/>
    <lineage>
        <taxon>Bacteria</taxon>
        <taxon>Bacillati</taxon>
        <taxon>Actinomycetota</taxon>
        <taxon>Actinomycetes</taxon>
        <taxon>Mycobacteriales</taxon>
        <taxon>Nocardiaceae</taxon>
        <taxon>Nocardia</taxon>
    </lineage>
</organism>
<dbReference type="InterPro" id="IPR002937">
    <property type="entry name" value="Amino_oxidase"/>
</dbReference>
<reference evidence="5 6" key="1">
    <citation type="submission" date="2024-10" db="EMBL/GenBank/DDBJ databases">
        <title>The Natural Products Discovery Center: Release of the First 8490 Sequenced Strains for Exploring Actinobacteria Biosynthetic Diversity.</title>
        <authorList>
            <person name="Kalkreuter E."/>
            <person name="Kautsar S.A."/>
            <person name="Yang D."/>
            <person name="Bader C.D."/>
            <person name="Teijaro C.N."/>
            <person name="Fluegel L."/>
            <person name="Davis C.M."/>
            <person name="Simpson J.R."/>
            <person name="Lauterbach L."/>
            <person name="Steele A.D."/>
            <person name="Gui C."/>
            <person name="Meng S."/>
            <person name="Li G."/>
            <person name="Viehrig K."/>
            <person name="Ye F."/>
            <person name="Su P."/>
            <person name="Kiefer A.F."/>
            <person name="Nichols A."/>
            <person name="Cepeda A.J."/>
            <person name="Yan W."/>
            <person name="Fan B."/>
            <person name="Jiang Y."/>
            <person name="Adhikari A."/>
            <person name="Zheng C.-J."/>
            <person name="Schuster L."/>
            <person name="Cowan T.M."/>
            <person name="Smanski M.J."/>
            <person name="Chevrette M.G."/>
            <person name="De Carvalho L.P.S."/>
            <person name="Shen B."/>
        </authorList>
    </citation>
    <scope>NUCLEOTIDE SEQUENCE [LARGE SCALE GENOMIC DNA]</scope>
    <source>
        <strain evidence="5 6">NPDC003040</strain>
    </source>
</reference>
<dbReference type="PRINTS" id="PR00419">
    <property type="entry name" value="ADXRDTASE"/>
</dbReference>
<keyword evidence="6" id="KW-1185">Reference proteome</keyword>
<dbReference type="SUPFAM" id="SSF51905">
    <property type="entry name" value="FAD/NAD(P)-binding domain"/>
    <property type="match status" value="1"/>
</dbReference>
<evidence type="ECO:0000313" key="6">
    <source>
        <dbReference type="Proteomes" id="UP001601948"/>
    </source>
</evidence>
<dbReference type="InterPro" id="IPR036188">
    <property type="entry name" value="FAD/NAD-bd_sf"/>
</dbReference>
<gene>
    <name evidence="5" type="ORF">ACFYV7_08355</name>
</gene>
<dbReference type="Pfam" id="PF01593">
    <property type="entry name" value="Amino_oxidase"/>
    <property type="match status" value="1"/>
</dbReference>
<feature type="domain" description="Amine oxidase" evidence="4">
    <location>
        <begin position="13"/>
        <end position="466"/>
    </location>
</feature>
<name>A0ABW6QNI8_9NOCA</name>
<dbReference type="Gene3D" id="3.90.660.50">
    <property type="match status" value="1"/>
</dbReference>